<gene>
    <name evidence="2" type="primary">LOC109131911</name>
</gene>
<reference evidence="1" key="1">
    <citation type="journal article" date="2014" name="Nat. Commun.">
        <title>The emerging biofuel crop Camelina sativa retains a highly undifferentiated hexaploid genome structure.</title>
        <authorList>
            <person name="Kagale S."/>
            <person name="Koh C."/>
            <person name="Nixon J."/>
            <person name="Bollina V."/>
            <person name="Clarke W.E."/>
            <person name="Tuteja R."/>
            <person name="Spillane C."/>
            <person name="Robinson S.J."/>
            <person name="Links M.G."/>
            <person name="Clarke C."/>
            <person name="Higgins E.E."/>
            <person name="Huebert T."/>
            <person name="Sharpe A.G."/>
            <person name="Parkin I.A."/>
        </authorList>
    </citation>
    <scope>NUCLEOTIDE SEQUENCE [LARGE SCALE GENOMIC DNA]</scope>
    <source>
        <strain evidence="1">cv. DH55</strain>
    </source>
</reference>
<accession>A0ABM1RHZ2</accession>
<feature type="non-terminal residue" evidence="2">
    <location>
        <position position="145"/>
    </location>
</feature>
<dbReference type="PANTHER" id="PTHR48429:SF1">
    <property type="entry name" value="AGENET DOMAIN-CONTAINING PROTEIN"/>
    <property type="match status" value="1"/>
</dbReference>
<feature type="non-terminal residue" evidence="2">
    <location>
        <position position="1"/>
    </location>
</feature>
<dbReference type="RefSeq" id="XP_019098630.1">
    <property type="nucleotide sequence ID" value="XM_019243085.1"/>
</dbReference>
<proteinExistence type="predicted"/>
<dbReference type="Proteomes" id="UP000694864">
    <property type="component" value="Unplaced"/>
</dbReference>
<keyword evidence="1" id="KW-1185">Reference proteome</keyword>
<dbReference type="InterPro" id="IPR055274">
    <property type="entry name" value="SWO1"/>
</dbReference>
<name>A0ABM1RHZ2_CAMSA</name>
<protein>
    <submittedName>
        <fullName evidence="2">Uncharacterized protein LOC109131911</fullName>
    </submittedName>
</protein>
<dbReference type="GeneID" id="109131911"/>
<evidence type="ECO:0000313" key="1">
    <source>
        <dbReference type="Proteomes" id="UP000694864"/>
    </source>
</evidence>
<organism evidence="1 2">
    <name type="scientific">Camelina sativa</name>
    <name type="common">False flax</name>
    <name type="synonym">Myagrum sativum</name>
    <dbReference type="NCBI Taxonomy" id="90675"/>
    <lineage>
        <taxon>Eukaryota</taxon>
        <taxon>Viridiplantae</taxon>
        <taxon>Streptophyta</taxon>
        <taxon>Embryophyta</taxon>
        <taxon>Tracheophyta</taxon>
        <taxon>Spermatophyta</taxon>
        <taxon>Magnoliopsida</taxon>
        <taxon>eudicotyledons</taxon>
        <taxon>Gunneridae</taxon>
        <taxon>Pentapetalae</taxon>
        <taxon>rosids</taxon>
        <taxon>malvids</taxon>
        <taxon>Brassicales</taxon>
        <taxon>Brassicaceae</taxon>
        <taxon>Camelineae</taxon>
        <taxon>Camelina</taxon>
    </lineage>
</organism>
<reference evidence="2" key="2">
    <citation type="submission" date="2025-08" db="UniProtKB">
        <authorList>
            <consortium name="RefSeq"/>
        </authorList>
    </citation>
    <scope>IDENTIFICATION</scope>
    <source>
        <tissue evidence="2">Leaf</tissue>
    </source>
</reference>
<dbReference type="PANTHER" id="PTHR48429">
    <property type="entry name" value="AGENET DOMAIN-CONTAINING PROTEIN"/>
    <property type="match status" value="1"/>
</dbReference>
<sequence>LQAKLMAEEASLPNTTDQGLLKSDDNIFPGQGTPASVWKGEGAVVRSSSVLIAARETAKKRVEAATAATKYAENMDSIVKAAELASEAVSQAGILVSMGHPPLLNKLVEAGPSNYWRQAQETQEVQPCKTAVLEKETVATSEGTF</sequence>
<evidence type="ECO:0000313" key="2">
    <source>
        <dbReference type="RefSeq" id="XP_019098630.1"/>
    </source>
</evidence>